<dbReference type="EMBL" id="CP071091">
    <property type="protein sequence ID" value="QSQ14446.1"/>
    <property type="molecule type" value="Genomic_DNA"/>
</dbReference>
<evidence type="ECO:0000256" key="6">
    <source>
        <dbReference type="RuleBase" id="RU000382"/>
    </source>
</evidence>
<keyword evidence="5 6" id="KW-0456">Lyase</keyword>
<dbReference type="InterPro" id="IPR015421">
    <property type="entry name" value="PyrdxlP-dep_Trfase_major"/>
</dbReference>
<dbReference type="PRINTS" id="PR00800">
    <property type="entry name" value="YHDCRBOXLASE"/>
</dbReference>
<gene>
    <name evidence="7" type="ORF">JY572_40165</name>
</gene>
<protein>
    <recommendedName>
        <fullName evidence="9">Aromatic-L-amino-acid decarboxylase</fullName>
    </recommendedName>
</protein>
<evidence type="ECO:0000313" key="8">
    <source>
        <dbReference type="Proteomes" id="UP000663090"/>
    </source>
</evidence>
<dbReference type="Gene3D" id="1.20.1340.10">
    <property type="entry name" value="dopa decarboxylase, N-terminal domain"/>
    <property type="match status" value="1"/>
</dbReference>
<dbReference type="Gene3D" id="3.40.640.10">
    <property type="entry name" value="Type I PLP-dependent aspartate aminotransferase-like (Major domain)"/>
    <property type="match status" value="1"/>
</dbReference>
<evidence type="ECO:0000256" key="1">
    <source>
        <dbReference type="ARBA" id="ARBA00001933"/>
    </source>
</evidence>
<dbReference type="SUPFAM" id="SSF53383">
    <property type="entry name" value="PLP-dependent transferases"/>
    <property type="match status" value="1"/>
</dbReference>
<dbReference type="InterPro" id="IPR015422">
    <property type="entry name" value="PyrdxlP-dep_Trfase_small"/>
</dbReference>
<dbReference type="InterPro" id="IPR015424">
    <property type="entry name" value="PyrdxlP-dep_Trfase"/>
</dbReference>
<accession>A0ABX7NAJ3</accession>
<evidence type="ECO:0000256" key="2">
    <source>
        <dbReference type="ARBA" id="ARBA00009533"/>
    </source>
</evidence>
<organism evidence="7 8">
    <name type="scientific">Myxococcus landrumensis</name>
    <dbReference type="NCBI Taxonomy" id="2813577"/>
    <lineage>
        <taxon>Bacteria</taxon>
        <taxon>Pseudomonadati</taxon>
        <taxon>Myxococcota</taxon>
        <taxon>Myxococcia</taxon>
        <taxon>Myxococcales</taxon>
        <taxon>Cystobacterineae</taxon>
        <taxon>Myxococcaceae</taxon>
        <taxon>Myxococcus</taxon>
    </lineage>
</organism>
<comment type="similarity">
    <text evidence="2 6">Belongs to the group II decarboxylase family.</text>
</comment>
<keyword evidence="8" id="KW-1185">Reference proteome</keyword>
<evidence type="ECO:0000256" key="3">
    <source>
        <dbReference type="ARBA" id="ARBA00022793"/>
    </source>
</evidence>
<dbReference type="InterPro" id="IPR010977">
    <property type="entry name" value="Aromatic_deC"/>
</dbReference>
<sequence length="484" mass="53811">MTLDVDLPRFRKLLERSCEQVLSLYETLGERRVTHASTPQRIADRFTGPLPVEGRTPEEVLASDIPFIFEHSTLNISPRFFAYVMSGGSQVGIIAELLCAALNVNSAKWHLASSAAEIERAVIRWLSAFIGYREDAGGALVSGGSEANLYCLRVARDVKAPGAREEGCRLERPLTLYASTETHSCVTKSVEMLGIGSRNLRRIPVDAHFRVDVAKLEERIRQDLDAGMQPFCIVGSAGTVNTGSVDDLDALADVAARQGLWFHVDGAYGAAAASVGLTRELFKGLERADSIALDPHKWLQVPFDAGCALVRDWASLRHAFSYAAPYLKAKSDSVERWDWMGHTFQLSRGFRALKVWMQFQVHGSRKLLAVIEDNVRLMRRLAAELDESPDFERMAPVPLSIVCFRYKPAARPALSDDALDLLNDRLLEECERRGVYFLTGTKLQGHTALRACLVNHRTREAETRGLLAHLRALGEELMRRPEGP</sequence>
<keyword evidence="3" id="KW-0210">Decarboxylase</keyword>
<dbReference type="Gene3D" id="3.90.1150.10">
    <property type="entry name" value="Aspartate Aminotransferase, domain 1"/>
    <property type="match status" value="1"/>
</dbReference>
<evidence type="ECO:0000256" key="5">
    <source>
        <dbReference type="ARBA" id="ARBA00023239"/>
    </source>
</evidence>
<proteinExistence type="inferred from homology"/>
<reference evidence="7 8" key="1">
    <citation type="submission" date="2021-02" db="EMBL/GenBank/DDBJ databases">
        <title>De Novo genome assembly of isolated myxobacteria.</title>
        <authorList>
            <person name="Stevens D.C."/>
        </authorList>
    </citation>
    <scope>NUCLEOTIDE SEQUENCE [LARGE SCALE GENOMIC DNA]</scope>
    <source>
        <strain evidence="7 8">SCHIC003</strain>
    </source>
</reference>
<dbReference type="RefSeq" id="WP_206716224.1">
    <property type="nucleotide sequence ID" value="NZ_CP071091.1"/>
</dbReference>
<dbReference type="PANTHER" id="PTHR11999">
    <property type="entry name" value="GROUP II PYRIDOXAL-5-PHOSPHATE DECARBOXYLASE"/>
    <property type="match status" value="1"/>
</dbReference>
<comment type="cofactor">
    <cofactor evidence="1 6">
        <name>pyridoxal 5'-phosphate</name>
        <dbReference type="ChEBI" id="CHEBI:597326"/>
    </cofactor>
</comment>
<name>A0ABX7NAJ3_9BACT</name>
<dbReference type="Proteomes" id="UP000663090">
    <property type="component" value="Chromosome"/>
</dbReference>
<keyword evidence="4 6" id="KW-0663">Pyridoxal phosphate</keyword>
<evidence type="ECO:0000313" key="7">
    <source>
        <dbReference type="EMBL" id="QSQ14446.1"/>
    </source>
</evidence>
<dbReference type="Pfam" id="PF00282">
    <property type="entry name" value="Pyridoxal_deC"/>
    <property type="match status" value="1"/>
</dbReference>
<dbReference type="InterPro" id="IPR002129">
    <property type="entry name" value="PyrdxlP-dep_de-COase"/>
</dbReference>
<dbReference type="PANTHER" id="PTHR11999:SF70">
    <property type="entry name" value="MIP05841P"/>
    <property type="match status" value="1"/>
</dbReference>
<evidence type="ECO:0000256" key="4">
    <source>
        <dbReference type="ARBA" id="ARBA00022898"/>
    </source>
</evidence>
<evidence type="ECO:0008006" key="9">
    <source>
        <dbReference type="Google" id="ProtNLM"/>
    </source>
</evidence>